<evidence type="ECO:0000313" key="1">
    <source>
        <dbReference type="EMBL" id="MCD9642573.1"/>
    </source>
</evidence>
<accession>A0ABS8V680</accession>
<keyword evidence="2" id="KW-1185">Reference proteome</keyword>
<proteinExistence type="predicted"/>
<protein>
    <submittedName>
        <fullName evidence="1">Uncharacterized protein</fullName>
    </submittedName>
</protein>
<dbReference type="Proteomes" id="UP000823775">
    <property type="component" value="Unassembled WGS sequence"/>
</dbReference>
<evidence type="ECO:0000313" key="2">
    <source>
        <dbReference type="Proteomes" id="UP000823775"/>
    </source>
</evidence>
<name>A0ABS8V680_DATST</name>
<comment type="caution">
    <text evidence="1">The sequence shown here is derived from an EMBL/GenBank/DDBJ whole genome shotgun (WGS) entry which is preliminary data.</text>
</comment>
<organism evidence="1 2">
    <name type="scientific">Datura stramonium</name>
    <name type="common">Jimsonweed</name>
    <name type="synonym">Common thornapple</name>
    <dbReference type="NCBI Taxonomy" id="4076"/>
    <lineage>
        <taxon>Eukaryota</taxon>
        <taxon>Viridiplantae</taxon>
        <taxon>Streptophyta</taxon>
        <taxon>Embryophyta</taxon>
        <taxon>Tracheophyta</taxon>
        <taxon>Spermatophyta</taxon>
        <taxon>Magnoliopsida</taxon>
        <taxon>eudicotyledons</taxon>
        <taxon>Gunneridae</taxon>
        <taxon>Pentapetalae</taxon>
        <taxon>asterids</taxon>
        <taxon>lamiids</taxon>
        <taxon>Solanales</taxon>
        <taxon>Solanaceae</taxon>
        <taxon>Solanoideae</taxon>
        <taxon>Datureae</taxon>
        <taxon>Datura</taxon>
    </lineage>
</organism>
<sequence length="184" mass="19697">MEPSADFCQISTSLKFVHVCEAELIDECITLNASKSKERTRVNGFPEGTLSALLWLSADRVSICMGVGSTRATEASIYIMPFGSGAVPLVPALEVLVCDLSIVAETIMSVRSCVGLPAMHECVVCLGGCFLEKVSIGRKSSSMDLRSFTSFLKALNSTLSPATSPLPPSWTLATQFDRRPIASD</sequence>
<dbReference type="EMBL" id="JACEIK010003654">
    <property type="protein sequence ID" value="MCD9642573.1"/>
    <property type="molecule type" value="Genomic_DNA"/>
</dbReference>
<gene>
    <name evidence="1" type="ORF">HAX54_029446</name>
</gene>
<reference evidence="1 2" key="1">
    <citation type="journal article" date="2021" name="BMC Genomics">
        <title>Datura genome reveals duplications of psychoactive alkaloid biosynthetic genes and high mutation rate following tissue culture.</title>
        <authorList>
            <person name="Rajewski A."/>
            <person name="Carter-House D."/>
            <person name="Stajich J."/>
            <person name="Litt A."/>
        </authorList>
    </citation>
    <scope>NUCLEOTIDE SEQUENCE [LARGE SCALE GENOMIC DNA]</scope>
    <source>
        <strain evidence="1">AR-01</strain>
    </source>
</reference>